<evidence type="ECO:0000313" key="3">
    <source>
        <dbReference type="EMBL" id="KAG0553577.1"/>
    </source>
</evidence>
<gene>
    <name evidence="3" type="ORF">KC19_12G022200</name>
</gene>
<dbReference type="InterPro" id="IPR056650">
    <property type="entry name" value="DUF7748"/>
</dbReference>
<dbReference type="Pfam" id="PF24928">
    <property type="entry name" value="DUF7748"/>
    <property type="match status" value="1"/>
</dbReference>
<accession>A0A8T0G553</accession>
<keyword evidence="4" id="KW-1185">Reference proteome</keyword>
<dbReference type="AlphaFoldDB" id="A0A8T0G553"/>
<dbReference type="EMBL" id="CM026433">
    <property type="protein sequence ID" value="KAG0553577.1"/>
    <property type="molecule type" value="Genomic_DNA"/>
</dbReference>
<feature type="compositionally biased region" description="Polar residues" evidence="1">
    <location>
        <begin position="95"/>
        <end position="104"/>
    </location>
</feature>
<name>A0A8T0G553_CERPU</name>
<evidence type="ECO:0000259" key="2">
    <source>
        <dbReference type="Pfam" id="PF24928"/>
    </source>
</evidence>
<comment type="caution">
    <text evidence="3">The sequence shown here is derived from an EMBL/GenBank/DDBJ whole genome shotgun (WGS) entry which is preliminary data.</text>
</comment>
<feature type="domain" description="DUF7748" evidence="2">
    <location>
        <begin position="4"/>
        <end position="85"/>
    </location>
</feature>
<reference evidence="3" key="1">
    <citation type="submission" date="2020-06" db="EMBL/GenBank/DDBJ databases">
        <title>WGS assembly of Ceratodon purpureus strain R40.</title>
        <authorList>
            <person name="Carey S.B."/>
            <person name="Jenkins J."/>
            <person name="Shu S."/>
            <person name="Lovell J.T."/>
            <person name="Sreedasyam A."/>
            <person name="Maumus F."/>
            <person name="Tiley G.P."/>
            <person name="Fernandez-Pozo N."/>
            <person name="Barry K."/>
            <person name="Chen C."/>
            <person name="Wang M."/>
            <person name="Lipzen A."/>
            <person name="Daum C."/>
            <person name="Saski C.A."/>
            <person name="Payton A.C."/>
            <person name="Mcbreen J.C."/>
            <person name="Conrad R.E."/>
            <person name="Kollar L.M."/>
            <person name="Olsson S."/>
            <person name="Huttunen S."/>
            <person name="Landis J.B."/>
            <person name="Wickett N.J."/>
            <person name="Johnson M.G."/>
            <person name="Rensing S.A."/>
            <person name="Grimwood J."/>
            <person name="Schmutz J."/>
            <person name="Mcdaniel S.F."/>
        </authorList>
    </citation>
    <scope>NUCLEOTIDE SEQUENCE</scope>
    <source>
        <strain evidence="3">R40</strain>
    </source>
</reference>
<proteinExistence type="predicted"/>
<organism evidence="3 4">
    <name type="scientific">Ceratodon purpureus</name>
    <name type="common">Fire moss</name>
    <name type="synonym">Dicranum purpureum</name>
    <dbReference type="NCBI Taxonomy" id="3225"/>
    <lineage>
        <taxon>Eukaryota</taxon>
        <taxon>Viridiplantae</taxon>
        <taxon>Streptophyta</taxon>
        <taxon>Embryophyta</taxon>
        <taxon>Bryophyta</taxon>
        <taxon>Bryophytina</taxon>
        <taxon>Bryopsida</taxon>
        <taxon>Dicranidae</taxon>
        <taxon>Pseudoditrichales</taxon>
        <taxon>Ditrichaceae</taxon>
        <taxon>Ceratodon</taxon>
    </lineage>
</organism>
<feature type="region of interest" description="Disordered" evidence="1">
    <location>
        <begin position="141"/>
        <end position="163"/>
    </location>
</feature>
<protein>
    <recommendedName>
        <fullName evidence="2">DUF7748 domain-containing protein</fullName>
    </recommendedName>
</protein>
<evidence type="ECO:0000313" key="4">
    <source>
        <dbReference type="Proteomes" id="UP000822688"/>
    </source>
</evidence>
<dbReference type="Proteomes" id="UP000822688">
    <property type="component" value="Chromosome 12"/>
</dbReference>
<feature type="region of interest" description="Disordered" evidence="1">
    <location>
        <begin position="90"/>
        <end position="123"/>
    </location>
</feature>
<sequence length="163" mass="17585">MKLATVLENGTNSPFEVRSESSSGVHALLTTLRPQEIYKLVRSSSDTYLQHWVVMGDAPVVSFSSDELIDNQRITIVCEGGSVYRKLVVPRHTPKSISMPNRNPESIGGESPTHSLSNAGKPPLSGFKRFFSSLIRRSNSSEVAAASSSDSSSSLRTVGSSPM</sequence>
<evidence type="ECO:0000256" key="1">
    <source>
        <dbReference type="SAM" id="MobiDB-lite"/>
    </source>
</evidence>